<keyword evidence="3" id="KW-1185">Reference proteome</keyword>
<feature type="transmembrane region" description="Helical" evidence="1">
    <location>
        <begin position="5"/>
        <end position="22"/>
    </location>
</feature>
<evidence type="ECO:0000313" key="3">
    <source>
        <dbReference type="Proteomes" id="UP000741863"/>
    </source>
</evidence>
<evidence type="ECO:0000313" key="2">
    <source>
        <dbReference type="EMBL" id="MBM7632341.1"/>
    </source>
</evidence>
<dbReference type="EMBL" id="JAFBEC010000003">
    <property type="protein sequence ID" value="MBM7632341.1"/>
    <property type="molecule type" value="Genomic_DNA"/>
</dbReference>
<protein>
    <recommendedName>
        <fullName evidence="4">MFS transporter</fullName>
    </recommendedName>
</protein>
<organism evidence="2 3">
    <name type="scientific">Geomicrobium sediminis</name>
    <dbReference type="NCBI Taxonomy" id="1347788"/>
    <lineage>
        <taxon>Bacteria</taxon>
        <taxon>Bacillati</taxon>
        <taxon>Bacillota</taxon>
        <taxon>Bacilli</taxon>
        <taxon>Bacillales</taxon>
        <taxon>Geomicrobium</taxon>
    </lineage>
</organism>
<evidence type="ECO:0000256" key="1">
    <source>
        <dbReference type="SAM" id="Phobius"/>
    </source>
</evidence>
<accession>A0ABS2PB27</accession>
<dbReference type="RefSeq" id="WP_204696512.1">
    <property type="nucleotide sequence ID" value="NZ_JAFBEC010000003.1"/>
</dbReference>
<proteinExistence type="predicted"/>
<keyword evidence="1" id="KW-0812">Transmembrane</keyword>
<feature type="transmembrane region" description="Helical" evidence="1">
    <location>
        <begin position="42"/>
        <end position="63"/>
    </location>
</feature>
<feature type="transmembrane region" description="Helical" evidence="1">
    <location>
        <begin position="121"/>
        <end position="142"/>
    </location>
</feature>
<name>A0ABS2PB27_9BACL</name>
<gene>
    <name evidence="2" type="ORF">JOD17_001434</name>
</gene>
<comment type="caution">
    <text evidence="2">The sequence shown here is derived from an EMBL/GenBank/DDBJ whole genome shotgun (WGS) entry which is preliminary data.</text>
</comment>
<keyword evidence="1" id="KW-0472">Membrane</keyword>
<sequence>MKLFWGVFSSVGIIILFGWSLIEFYQFTQLIASQGLNPPWSASLNLLPFLLFSLFSLITFIIYKKKKKSLLFPAEIEENDEREQFITSKATRFAYISIFYSFPFITILMLLYPFISESFPYYPIVIMLLFPISQILVYAFAWQRAYTS</sequence>
<dbReference type="Proteomes" id="UP000741863">
    <property type="component" value="Unassembled WGS sequence"/>
</dbReference>
<keyword evidence="1" id="KW-1133">Transmembrane helix</keyword>
<evidence type="ECO:0008006" key="4">
    <source>
        <dbReference type="Google" id="ProtNLM"/>
    </source>
</evidence>
<feature type="transmembrane region" description="Helical" evidence="1">
    <location>
        <begin position="93"/>
        <end position="115"/>
    </location>
</feature>
<reference evidence="2 3" key="1">
    <citation type="submission" date="2021-01" db="EMBL/GenBank/DDBJ databases">
        <title>Genomic Encyclopedia of Type Strains, Phase IV (KMG-IV): sequencing the most valuable type-strain genomes for metagenomic binning, comparative biology and taxonomic classification.</title>
        <authorList>
            <person name="Goeker M."/>
        </authorList>
    </citation>
    <scope>NUCLEOTIDE SEQUENCE [LARGE SCALE GENOMIC DNA]</scope>
    <source>
        <strain evidence="2 3">DSM 25540</strain>
    </source>
</reference>